<dbReference type="EMBL" id="CABHNA010000053">
    <property type="protein sequence ID" value="VUX08426.1"/>
    <property type="molecule type" value="Genomic_DNA"/>
</dbReference>
<proteinExistence type="predicted"/>
<organism evidence="1 2">
    <name type="scientific">[Ruminococcus] torques</name>
    <dbReference type="NCBI Taxonomy" id="33039"/>
    <lineage>
        <taxon>Bacteria</taxon>
        <taxon>Bacillati</taxon>
        <taxon>Bacillota</taxon>
        <taxon>Clostridia</taxon>
        <taxon>Lachnospirales</taxon>
        <taxon>Lachnospiraceae</taxon>
        <taxon>Mediterraneibacter</taxon>
    </lineage>
</organism>
<sequence>MKKEEEYEYRLWIDEIGKENQVKYIKETDKLQDFYRLDNRKRLGNFHIIPDEPYLLKTCSEKINEKLQGVKKKIAGARIVHGNGKGYKDTNIFDYIEVVKDSRHYQMTGFRIAKINDTVIECVLNALQFETYDNKYKENMRSHEFYPESLEAGKMTVYEKSENMEKYYYNPHVKFWESDEEICNAFIEFIELNEARVNKDSKSLNEKEL</sequence>
<evidence type="ECO:0000313" key="1">
    <source>
        <dbReference type="EMBL" id="VUX08426.1"/>
    </source>
</evidence>
<accession>A0A564TMH6</accession>
<dbReference type="Proteomes" id="UP000363661">
    <property type="component" value="Unassembled WGS sequence"/>
</dbReference>
<reference evidence="1 2" key="1">
    <citation type="submission" date="2019-07" db="EMBL/GenBank/DDBJ databases">
        <authorList>
            <person name="Hibberd C M."/>
            <person name="Gehrig L. J."/>
            <person name="Chang H.-W."/>
            <person name="Venkatesh S."/>
        </authorList>
    </citation>
    <scope>NUCLEOTIDE SEQUENCE [LARGE SCALE GENOMIC DNA]</scope>
    <source>
        <strain evidence="1">Ruminococcus_torques_SSTS_Bg7063</strain>
    </source>
</reference>
<dbReference type="AlphaFoldDB" id="A0A564TMH6"/>
<keyword evidence="2" id="KW-1185">Reference proteome</keyword>
<protein>
    <submittedName>
        <fullName evidence="1">Uncharacterized protein</fullName>
    </submittedName>
</protein>
<dbReference type="RefSeq" id="WP_186290802.1">
    <property type="nucleotide sequence ID" value="NZ_CABHNA010000053.1"/>
</dbReference>
<evidence type="ECO:0000313" key="2">
    <source>
        <dbReference type="Proteomes" id="UP000363661"/>
    </source>
</evidence>
<gene>
    <name evidence="1" type="ORF">RTSSTS7063_01461</name>
</gene>
<name>A0A564TMH6_9FIRM</name>